<dbReference type="AlphaFoldDB" id="E0SPM2"/>
<dbReference type="PANTHER" id="PTHR38816:SF1">
    <property type="entry name" value="EXOSOME SUBUNIT"/>
    <property type="match status" value="1"/>
</dbReference>
<dbReference type="KEGG" id="iag:Igag_1273"/>
<evidence type="ECO:0000313" key="2">
    <source>
        <dbReference type="Proteomes" id="UP000001304"/>
    </source>
</evidence>
<reference evidence="1 2" key="1">
    <citation type="journal article" date="2010" name="Stand. Genomic Sci.">
        <title>Complete genome sequence of Ignisphaera aggregans type strain (AQ1.S1).</title>
        <authorList>
            <person name="Goker M."/>
            <person name="Held B."/>
            <person name="Lapidus A."/>
            <person name="Nolan M."/>
            <person name="Spring S."/>
            <person name="Yasawong M."/>
            <person name="Lucas S."/>
            <person name="Glavina Del Rio T."/>
            <person name="Tice H."/>
            <person name="Cheng J.F."/>
            <person name="Goodwin L."/>
            <person name="Tapia R."/>
            <person name="Pitluck S."/>
            <person name="Liolios K."/>
            <person name="Ivanova N."/>
            <person name="Mavromatis K."/>
            <person name="Mikhailova N."/>
            <person name="Pati A."/>
            <person name="Chen A."/>
            <person name="Palaniappan K."/>
            <person name="Brambilla E."/>
            <person name="Land M."/>
            <person name="Hauser L."/>
            <person name="Chang Y.J."/>
            <person name="Jeffries C.D."/>
            <person name="Brettin T."/>
            <person name="Detter J.C."/>
            <person name="Han C."/>
            <person name="Rohde M."/>
            <person name="Sikorski J."/>
            <person name="Woyke T."/>
            <person name="Bristow J."/>
            <person name="Eisen J.A."/>
            <person name="Markowitz V."/>
            <person name="Hugenholtz P."/>
            <person name="Kyrpides N.C."/>
            <person name="Klenk H.P."/>
        </authorList>
    </citation>
    <scope>NUCLEOTIDE SEQUENCE [LARGE SCALE GENOMIC DNA]</scope>
    <source>
        <strain evidence="2">DSM 17230 / JCM 13409 / AQ1.S1</strain>
    </source>
</reference>
<dbReference type="Proteomes" id="UP000001304">
    <property type="component" value="Chromosome"/>
</dbReference>
<dbReference type="HOGENOM" id="CLU_131306_1_1_2"/>
<dbReference type="Pfam" id="PF01877">
    <property type="entry name" value="RNA_binding"/>
    <property type="match status" value="1"/>
</dbReference>
<sequence length="161" mass="18580">MRRDIEVTEITITTHCHATEDIEKVKKAFLNVIPRELHGSTKIDIEVLHGYYGNPITKLKSRFKNNEAIQVLKHILSLLSKSDISYILSSLELRYYKKSNKIYLRLDKQAAYLGRLALYEGDDAIVVEISFSVLKSLEAVKEYINRLYMELQNVDRSISSS</sequence>
<gene>
    <name evidence="1" type="ordered locus">Igag_1273</name>
</gene>
<dbReference type="PANTHER" id="PTHR38816">
    <property type="entry name" value="EXOSOME SUBUNIT, DUF54 FAMILY-RELATED"/>
    <property type="match status" value="1"/>
</dbReference>
<dbReference type="SUPFAM" id="SSF55282">
    <property type="entry name" value="RL5-like"/>
    <property type="match status" value="1"/>
</dbReference>
<dbReference type="STRING" id="583356.Igag_1273"/>
<evidence type="ECO:0000313" key="1">
    <source>
        <dbReference type="EMBL" id="ADM28078.1"/>
    </source>
</evidence>
<name>E0SPM2_IGNAA</name>
<dbReference type="InterPro" id="IPR022803">
    <property type="entry name" value="Ribosomal_uL5_dom_sf"/>
</dbReference>
<dbReference type="Gene3D" id="3.30.1440.10">
    <property type="match status" value="1"/>
</dbReference>
<dbReference type="EMBL" id="CP002098">
    <property type="protein sequence ID" value="ADM28078.1"/>
    <property type="molecule type" value="Genomic_DNA"/>
</dbReference>
<dbReference type="BioCyc" id="IAGG583356:GHAH-1254-MONOMER"/>
<accession>E0SPM2</accession>
<dbReference type="InterPro" id="IPR002739">
    <property type="entry name" value="PAB1135-like"/>
</dbReference>
<proteinExistence type="predicted"/>
<organism evidence="1 2">
    <name type="scientific">Ignisphaera aggregans (strain DSM 17230 / JCM 13409 / AQ1.S1)</name>
    <dbReference type="NCBI Taxonomy" id="583356"/>
    <lineage>
        <taxon>Archaea</taxon>
        <taxon>Thermoproteota</taxon>
        <taxon>Thermoprotei</taxon>
        <taxon>Desulfurococcales</taxon>
        <taxon>Desulfurococcaceae</taxon>
        <taxon>Ignisphaera</taxon>
    </lineage>
</organism>
<keyword evidence="2" id="KW-1185">Reference proteome</keyword>
<evidence type="ECO:0008006" key="3">
    <source>
        <dbReference type="Google" id="ProtNLM"/>
    </source>
</evidence>
<protein>
    <recommendedName>
        <fullName evidence="3">Exosome protein</fullName>
    </recommendedName>
</protein>